<accession>A0ABW5PFI0</accession>
<feature type="transmembrane region" description="Helical" evidence="5">
    <location>
        <begin position="6"/>
        <end position="28"/>
    </location>
</feature>
<feature type="transmembrane region" description="Helical" evidence="5">
    <location>
        <begin position="206"/>
        <end position="224"/>
    </location>
</feature>
<evidence type="ECO:0000256" key="2">
    <source>
        <dbReference type="ARBA" id="ARBA00022692"/>
    </source>
</evidence>
<dbReference type="InterPro" id="IPR014205">
    <property type="entry name" value="Spore_YtaF"/>
</dbReference>
<proteinExistence type="predicted"/>
<dbReference type="RefSeq" id="WP_377603345.1">
    <property type="nucleotide sequence ID" value="NZ_JBHUME010000008.1"/>
</dbReference>
<feature type="transmembrane region" description="Helical" evidence="5">
    <location>
        <begin position="178"/>
        <end position="199"/>
    </location>
</feature>
<keyword evidence="4 5" id="KW-0472">Membrane</keyword>
<keyword evidence="2 5" id="KW-0812">Transmembrane</keyword>
<dbReference type="EMBL" id="JBHUME010000008">
    <property type="protein sequence ID" value="MFD2613348.1"/>
    <property type="molecule type" value="Genomic_DNA"/>
</dbReference>
<keyword evidence="1" id="KW-1003">Cell membrane</keyword>
<name>A0ABW5PFI0_9BACL</name>
<feature type="transmembrane region" description="Helical" evidence="5">
    <location>
        <begin position="66"/>
        <end position="85"/>
    </location>
</feature>
<evidence type="ECO:0000256" key="3">
    <source>
        <dbReference type="ARBA" id="ARBA00022989"/>
    </source>
</evidence>
<protein>
    <submittedName>
        <fullName evidence="6">Sporulation membrane protein YtaF</fullName>
    </submittedName>
</protein>
<keyword evidence="3 5" id="KW-1133">Transmembrane helix</keyword>
<feature type="transmembrane region" description="Helical" evidence="5">
    <location>
        <begin position="151"/>
        <end position="172"/>
    </location>
</feature>
<evidence type="ECO:0000256" key="5">
    <source>
        <dbReference type="SAM" id="Phobius"/>
    </source>
</evidence>
<evidence type="ECO:0000313" key="6">
    <source>
        <dbReference type="EMBL" id="MFD2613348.1"/>
    </source>
</evidence>
<organism evidence="6 7">
    <name type="scientific">Paenibacillus gansuensis</name>
    <dbReference type="NCBI Taxonomy" id="306542"/>
    <lineage>
        <taxon>Bacteria</taxon>
        <taxon>Bacillati</taxon>
        <taxon>Bacillota</taxon>
        <taxon>Bacilli</taxon>
        <taxon>Bacillales</taxon>
        <taxon>Paenibacillaceae</taxon>
        <taxon>Paenibacillus</taxon>
    </lineage>
</organism>
<dbReference type="PANTHER" id="PTHR35529">
    <property type="entry name" value="MANGANESE EFFLUX PUMP MNTP-RELATED"/>
    <property type="match status" value="1"/>
</dbReference>
<evidence type="ECO:0000256" key="4">
    <source>
        <dbReference type="ARBA" id="ARBA00023136"/>
    </source>
</evidence>
<feature type="transmembrane region" description="Helical" evidence="5">
    <location>
        <begin position="35"/>
        <end position="60"/>
    </location>
</feature>
<evidence type="ECO:0000256" key="1">
    <source>
        <dbReference type="ARBA" id="ARBA00022475"/>
    </source>
</evidence>
<gene>
    <name evidence="6" type="primary">ytaF</name>
    <name evidence="6" type="ORF">ACFSUF_13035</name>
</gene>
<comment type="caution">
    <text evidence="6">The sequence shown here is derived from an EMBL/GenBank/DDBJ whole genome shotgun (WGS) entry which is preliminary data.</text>
</comment>
<dbReference type="NCBIfam" id="TIGR02840">
    <property type="entry name" value="spore_YtaF"/>
    <property type="match status" value="1"/>
</dbReference>
<evidence type="ECO:0000313" key="7">
    <source>
        <dbReference type="Proteomes" id="UP001597541"/>
    </source>
</evidence>
<sequence length="227" mass="24232">MLPPIVSLLLLAFAVSLDGFGVGVMYGLRKIRIPLLSIAIIAMCSGLIIFGSMQIGAVLLRFISPVIARDIGALILIGMGIWSLLQMYFQKSDEPSAAASSEETPPAQKEDLSKQTVLYIELKRMGIIIQILRKPSAADLDRSGNISASEAMLLGIALSLDAFGAGIGAALIGYNPMLTASLIALASGAFIYLGLRVGFIFAGRPWIRRISFLPGCILMIMGLVKMM</sequence>
<keyword evidence="7" id="KW-1185">Reference proteome</keyword>
<dbReference type="InterPro" id="IPR003810">
    <property type="entry name" value="Mntp/YtaF"/>
</dbReference>
<dbReference type="PANTHER" id="PTHR35529:SF2">
    <property type="entry name" value="SPORULATION PROTEIN YTAF-RELATED"/>
    <property type="match status" value="1"/>
</dbReference>
<dbReference type="Pfam" id="PF02659">
    <property type="entry name" value="Mntp"/>
    <property type="match status" value="2"/>
</dbReference>
<dbReference type="Proteomes" id="UP001597541">
    <property type="component" value="Unassembled WGS sequence"/>
</dbReference>
<reference evidence="7" key="1">
    <citation type="journal article" date="2019" name="Int. J. Syst. Evol. Microbiol.">
        <title>The Global Catalogue of Microorganisms (GCM) 10K type strain sequencing project: providing services to taxonomists for standard genome sequencing and annotation.</title>
        <authorList>
            <consortium name="The Broad Institute Genomics Platform"/>
            <consortium name="The Broad Institute Genome Sequencing Center for Infectious Disease"/>
            <person name="Wu L."/>
            <person name="Ma J."/>
        </authorList>
    </citation>
    <scope>NUCLEOTIDE SEQUENCE [LARGE SCALE GENOMIC DNA]</scope>
    <source>
        <strain evidence="7">KCTC 3950</strain>
    </source>
</reference>